<dbReference type="Pfam" id="PF01131">
    <property type="entry name" value="Topoisom_bac"/>
    <property type="match status" value="1"/>
</dbReference>
<evidence type="ECO:0000256" key="9">
    <source>
        <dbReference type="ARBA" id="ARBA00032235"/>
    </source>
</evidence>
<evidence type="ECO:0000256" key="1">
    <source>
        <dbReference type="ARBA" id="ARBA00000213"/>
    </source>
</evidence>
<dbReference type="InterPro" id="IPR013824">
    <property type="entry name" value="Topo_IA_cen_sub1"/>
</dbReference>
<evidence type="ECO:0000256" key="7">
    <source>
        <dbReference type="ARBA" id="ARBA00030003"/>
    </source>
</evidence>
<dbReference type="PANTHER" id="PTHR11390">
    <property type="entry name" value="PROKARYOTIC DNA TOPOISOMERASE"/>
    <property type="match status" value="1"/>
</dbReference>
<dbReference type="InterPro" id="IPR000380">
    <property type="entry name" value="Topo_IA"/>
</dbReference>
<evidence type="ECO:0000256" key="3">
    <source>
        <dbReference type="ARBA" id="ARBA00012891"/>
    </source>
</evidence>
<evidence type="ECO:0000256" key="8">
    <source>
        <dbReference type="ARBA" id="ARBA00031985"/>
    </source>
</evidence>
<feature type="compositionally biased region" description="Basic residues" evidence="11">
    <location>
        <begin position="649"/>
        <end position="669"/>
    </location>
</feature>
<dbReference type="Gene3D" id="1.10.460.10">
    <property type="entry name" value="Topoisomerase I, domain 2"/>
    <property type="match status" value="1"/>
</dbReference>
<feature type="domain" description="Topo IA-type catalytic" evidence="13">
    <location>
        <begin position="170"/>
        <end position="625"/>
    </location>
</feature>
<dbReference type="Proteomes" id="UP001597304">
    <property type="component" value="Unassembled WGS sequence"/>
</dbReference>
<dbReference type="SMART" id="SM00493">
    <property type="entry name" value="TOPRIM"/>
    <property type="match status" value="1"/>
</dbReference>
<evidence type="ECO:0000313" key="15">
    <source>
        <dbReference type="Proteomes" id="UP001597304"/>
    </source>
</evidence>
<dbReference type="Gene3D" id="3.40.50.140">
    <property type="match status" value="1"/>
</dbReference>
<dbReference type="PROSITE" id="PS52039">
    <property type="entry name" value="TOPO_IA_2"/>
    <property type="match status" value="1"/>
</dbReference>
<dbReference type="InterPro" id="IPR013497">
    <property type="entry name" value="Topo_IA_cen"/>
</dbReference>
<dbReference type="Pfam" id="PF01751">
    <property type="entry name" value="Toprim"/>
    <property type="match status" value="1"/>
</dbReference>
<dbReference type="EMBL" id="JBHUEJ010000010">
    <property type="protein sequence ID" value="MFD1709769.1"/>
    <property type="molecule type" value="Genomic_DNA"/>
</dbReference>
<feature type="region of interest" description="Disordered" evidence="11">
    <location>
        <begin position="635"/>
        <end position="669"/>
    </location>
</feature>
<dbReference type="EC" id="5.6.2.1" evidence="3"/>
<keyword evidence="6 14" id="KW-0413">Isomerase</keyword>
<evidence type="ECO:0000256" key="6">
    <source>
        <dbReference type="ARBA" id="ARBA00023235"/>
    </source>
</evidence>
<accession>A0ABW4KNV5</accession>
<reference evidence="15" key="1">
    <citation type="journal article" date="2019" name="Int. J. Syst. Evol. Microbiol.">
        <title>The Global Catalogue of Microorganisms (GCM) 10K type strain sequencing project: providing services to taxonomists for standard genome sequencing and annotation.</title>
        <authorList>
            <consortium name="The Broad Institute Genomics Platform"/>
            <consortium name="The Broad Institute Genome Sequencing Center for Infectious Disease"/>
            <person name="Wu L."/>
            <person name="Ma J."/>
        </authorList>
    </citation>
    <scope>NUCLEOTIDE SEQUENCE [LARGE SCALE GENOMIC DNA]</scope>
    <source>
        <strain evidence="15">LMG 29247</strain>
    </source>
</reference>
<feature type="domain" description="Toprim" evidence="12">
    <location>
        <begin position="3"/>
        <end position="153"/>
    </location>
</feature>
<dbReference type="PROSITE" id="PS50880">
    <property type="entry name" value="TOPRIM"/>
    <property type="match status" value="1"/>
</dbReference>
<evidence type="ECO:0000259" key="13">
    <source>
        <dbReference type="PROSITE" id="PS52039"/>
    </source>
</evidence>
<evidence type="ECO:0000259" key="12">
    <source>
        <dbReference type="PROSITE" id="PS50880"/>
    </source>
</evidence>
<dbReference type="PRINTS" id="PR00417">
    <property type="entry name" value="PRTPISMRASEI"/>
</dbReference>
<dbReference type="InterPro" id="IPR023406">
    <property type="entry name" value="Topo_IA_AS"/>
</dbReference>
<keyword evidence="4" id="KW-0799">Topoisomerase</keyword>
<keyword evidence="15" id="KW-1185">Reference proteome</keyword>
<protein>
    <recommendedName>
        <fullName evidence="3">DNA topoisomerase</fullName>
        <ecNumber evidence="3">5.6.2.1</ecNumber>
    </recommendedName>
    <alternativeName>
        <fullName evidence="10">Omega-protein</fullName>
    </alternativeName>
    <alternativeName>
        <fullName evidence="9">Relaxing enzyme</fullName>
    </alternativeName>
    <alternativeName>
        <fullName evidence="7">Swivelase</fullName>
    </alternativeName>
    <alternativeName>
        <fullName evidence="8">Untwisting enzyme</fullName>
    </alternativeName>
</protein>
<organism evidence="14 15">
    <name type="scientific">Ottowia flava</name>
    <dbReference type="NCBI Taxonomy" id="2675430"/>
    <lineage>
        <taxon>Bacteria</taxon>
        <taxon>Pseudomonadati</taxon>
        <taxon>Pseudomonadota</taxon>
        <taxon>Betaproteobacteria</taxon>
        <taxon>Burkholderiales</taxon>
        <taxon>Comamonadaceae</taxon>
        <taxon>Ottowia</taxon>
    </lineage>
</organism>
<keyword evidence="5" id="KW-0238">DNA-binding</keyword>
<dbReference type="PANTHER" id="PTHR11390:SF21">
    <property type="entry name" value="DNA TOPOISOMERASE 3-ALPHA"/>
    <property type="match status" value="1"/>
</dbReference>
<dbReference type="InterPro" id="IPR003601">
    <property type="entry name" value="Topo_IA_2"/>
</dbReference>
<dbReference type="InterPro" id="IPR003602">
    <property type="entry name" value="Topo_IA_DNA-bd_dom"/>
</dbReference>
<dbReference type="SMART" id="SM00436">
    <property type="entry name" value="TOP1Bc"/>
    <property type="match status" value="1"/>
</dbReference>
<sequence>MPQTLVIAEKPAMGRDIANAISQSTGNPVQPAGLGQRVGDVVVVGALGHLLELAEPEHYDQQFEFPWRLEVLPCLPDRLEWAPRANKGKGKGRATPDSGVIDRLKYISEALKRADLVVHAGDPDREGQLIVDNILRRFSWKGPTKRLWLHAQTDQGIRDAWRKMQSNEDYRLLGLAALCRAEADWGVGINGTRAYSTLWWKRGHKGILALGRVMTPVIGLIVQRENEIRNFAPIDHFGIVATINVQGKGAFQATWQRPKDAEGRPEFDPSGQLLLSREYAQAVARSCSGKTSTLQVTRQRKADGPPLLFSLTELQKAAARMGYSPDAVLQAAQALYETHKLTSYPRTDCQYAPTDQWPKAAKTIEAVCANLGAGQPFKFNAPLDPSQKSAAWNDAKLKEHFAIIPLPAHKSIRELPKRDADIYALIVRQYVAQFAPNHEYWSTSIVAPIGEHSFKATGKAVINEGWRSLFGSNDEEKEVKLPQIEDGEAGLASPVEVKAKKTEPPKRFTPVTLLDAMEKAWQFVTDPNIKKHLKEVEGLGTSATRAPLIAKIIQNEFVIESKSGKMTSYVPTPKAEVYIKCVPPKLAVPDLTSYFEGLLDSIKDGQLSYSDFRAKLQLLVQKTVLEAARDGSAFAAMPSPEQMPEQAKLSRRPARAGKARRPSSKGVRA</sequence>
<dbReference type="RefSeq" id="WP_147914658.1">
    <property type="nucleotide sequence ID" value="NZ_JBHUEJ010000010.1"/>
</dbReference>
<dbReference type="InterPro" id="IPR023405">
    <property type="entry name" value="Topo_IA_core_domain"/>
</dbReference>
<evidence type="ECO:0000256" key="10">
    <source>
        <dbReference type="ARBA" id="ARBA00032877"/>
    </source>
</evidence>
<name>A0ABW4KNV5_9BURK</name>
<dbReference type="InterPro" id="IPR006171">
    <property type="entry name" value="TOPRIM_dom"/>
</dbReference>
<evidence type="ECO:0000256" key="5">
    <source>
        <dbReference type="ARBA" id="ARBA00023125"/>
    </source>
</evidence>
<comment type="caution">
    <text evidence="14">The sequence shown here is derived from an EMBL/GenBank/DDBJ whole genome shotgun (WGS) entry which is preliminary data.</text>
</comment>
<comment type="catalytic activity">
    <reaction evidence="1">
        <text>ATP-independent breakage of single-stranded DNA, followed by passage and rejoining.</text>
        <dbReference type="EC" id="5.6.2.1"/>
    </reaction>
</comment>
<evidence type="ECO:0000256" key="11">
    <source>
        <dbReference type="SAM" id="MobiDB-lite"/>
    </source>
</evidence>
<comment type="similarity">
    <text evidence="2">Belongs to the type IA topoisomerase family.</text>
</comment>
<dbReference type="Gene3D" id="1.10.290.10">
    <property type="entry name" value="Topoisomerase I, domain 4"/>
    <property type="match status" value="1"/>
</dbReference>
<dbReference type="InterPro" id="IPR013825">
    <property type="entry name" value="Topo_IA_cen_sub2"/>
</dbReference>
<evidence type="ECO:0000256" key="2">
    <source>
        <dbReference type="ARBA" id="ARBA00009446"/>
    </source>
</evidence>
<evidence type="ECO:0000256" key="4">
    <source>
        <dbReference type="ARBA" id="ARBA00023029"/>
    </source>
</evidence>
<proteinExistence type="inferred from homology"/>
<dbReference type="Gene3D" id="2.70.20.10">
    <property type="entry name" value="Topoisomerase I, domain 3"/>
    <property type="match status" value="1"/>
</dbReference>
<dbReference type="PROSITE" id="PS00396">
    <property type="entry name" value="TOPO_IA_1"/>
    <property type="match status" value="1"/>
</dbReference>
<dbReference type="SUPFAM" id="SSF56712">
    <property type="entry name" value="Prokaryotic type I DNA topoisomerase"/>
    <property type="match status" value="1"/>
</dbReference>
<dbReference type="InterPro" id="IPR013826">
    <property type="entry name" value="Topo_IA_cen_sub3"/>
</dbReference>
<dbReference type="GO" id="GO:0016853">
    <property type="term" value="F:isomerase activity"/>
    <property type="evidence" value="ECO:0007669"/>
    <property type="project" value="UniProtKB-KW"/>
</dbReference>
<gene>
    <name evidence="14" type="ORF">ACFSF0_04070</name>
</gene>
<evidence type="ECO:0000313" key="14">
    <source>
        <dbReference type="EMBL" id="MFD1709769.1"/>
    </source>
</evidence>
<dbReference type="SMART" id="SM00437">
    <property type="entry name" value="TOP1Ac"/>
    <property type="match status" value="1"/>
</dbReference>